<keyword evidence="4" id="KW-1185">Reference proteome</keyword>
<dbReference type="PANTHER" id="PTHR46766">
    <property type="entry name" value="GLUTAMINE-RICH PROTEIN 2"/>
    <property type="match status" value="1"/>
</dbReference>
<evidence type="ECO:0000259" key="3">
    <source>
        <dbReference type="Pfam" id="PF16043"/>
    </source>
</evidence>
<feature type="region of interest" description="Disordered" evidence="2">
    <location>
        <begin position="717"/>
        <end position="737"/>
    </location>
</feature>
<dbReference type="PANTHER" id="PTHR46766:SF1">
    <property type="entry name" value="GLUTAMINE-RICH PROTEIN 2"/>
    <property type="match status" value="1"/>
</dbReference>
<feature type="compositionally biased region" description="Basic and acidic residues" evidence="2">
    <location>
        <begin position="185"/>
        <end position="197"/>
    </location>
</feature>
<dbReference type="RefSeq" id="XP_031561055.1">
    <property type="nucleotide sequence ID" value="XM_031705195.1"/>
</dbReference>
<gene>
    <name evidence="5" type="primary">LOC116297053</name>
</gene>
<dbReference type="Pfam" id="PF16043">
    <property type="entry name" value="DUF4795"/>
    <property type="match status" value="1"/>
</dbReference>
<feature type="region of interest" description="Disordered" evidence="2">
    <location>
        <begin position="851"/>
        <end position="939"/>
    </location>
</feature>
<dbReference type="InParanoid" id="A0A6P8I8S3"/>
<reference evidence="5" key="1">
    <citation type="submission" date="2025-08" db="UniProtKB">
        <authorList>
            <consortium name="RefSeq"/>
        </authorList>
    </citation>
    <scope>IDENTIFICATION</scope>
    <source>
        <tissue evidence="5">Tentacle</tissue>
    </source>
</reference>
<evidence type="ECO:0000313" key="4">
    <source>
        <dbReference type="Proteomes" id="UP000515163"/>
    </source>
</evidence>
<proteinExistence type="predicted"/>
<name>A0A6P8I8S3_ACTTE</name>
<sequence length="939" mass="103712">MTIGVGDLLDLAISPEIGPVNFFHLRNLLHTLVEHFDIADVEAQQAEVIAPGGLASSDGSSSEESSEEEDDDSDEESESEGEPEIQIIEEEVEKVVIDEDSNEKTVTVTIQKEVIKEPAEKKKKKEEKEKGEKGKDKDKSEKKDKKSKDKSKSKSEKDGDEKESKKSSKKDKEKTSGSSLYGKDLYGKDSKEKKKLTADTIGDMPEVINLTRRLDAVENGLKGLRNIVDSMVNQVDFGDGVGEILKAQLDQAQQQITTVELVPKDEPKESKKKKKGKKGAEEVPQTGIITEGGAVVGGEAAGQAVVGPGGVVTSAPGAPVAGAAVLPAVIPPPSQRAAAATDGGKGRTPSRKEGRKAGVPLKGAAGSRPESQDGDQPAPLKKRTTLQDLQLRKKAREEGVSVEEIKAREAEMENDTNENKKDEKDKKDKNDKKDDDADDTSSSESLDSAEEQAAMDEMIMEEIEAALENAADDPEAQAYALRLSLEQMNNMKNNIAKSHDEFRKDMEKNKHAINQIARELSLFRAARKAQDAEGFNAVHHVHSMVLELQSKHEKLTSTTAELVNEYNRREKTFEELVDNVERLQQNNADKQDVNQEINVKAVKMELESKVSMNQFDEGFNLLDRGLSDAREKMESQMSVEDALKHTLSELQSKLSLKLDRNELDNLKSQLESRIKEIQITKTVVKEKPEDGEPAGFRRNITEKVHCISCDRPLEVNKGPVNSNMPKMQGLPSHKSSKPYTTYELEHIRQHSKMNTSLRKAVINAELPYSAQRLKNEVVAMTGMVDLIDLPPSQRYCGGSHTIMHPFRRSVKSTSTHFNQYVMIRDDAETNVALPRRDFIVPKDSQLKKYIKPKLPAIGQTNTRDASPPLDYDDGYQDRPSSAPATPGLYSNTTKRDRSLTSPPRDNTLPVSPPPGESGNNSPIEVDRISVTLPAPVEET</sequence>
<evidence type="ECO:0000256" key="1">
    <source>
        <dbReference type="SAM" id="Coils"/>
    </source>
</evidence>
<evidence type="ECO:0000313" key="5">
    <source>
        <dbReference type="RefSeq" id="XP_031561055.1"/>
    </source>
</evidence>
<dbReference type="Proteomes" id="UP000515163">
    <property type="component" value="Unplaced"/>
</dbReference>
<dbReference type="OrthoDB" id="5981048at2759"/>
<organism evidence="4 5">
    <name type="scientific">Actinia tenebrosa</name>
    <name type="common">Australian red waratah sea anemone</name>
    <dbReference type="NCBI Taxonomy" id="6105"/>
    <lineage>
        <taxon>Eukaryota</taxon>
        <taxon>Metazoa</taxon>
        <taxon>Cnidaria</taxon>
        <taxon>Anthozoa</taxon>
        <taxon>Hexacorallia</taxon>
        <taxon>Actiniaria</taxon>
        <taxon>Actiniidae</taxon>
        <taxon>Actinia</taxon>
    </lineage>
</organism>
<feature type="domain" description="DUF4795" evidence="3">
    <location>
        <begin position="531"/>
        <end position="739"/>
    </location>
</feature>
<feature type="compositionally biased region" description="Basic and acidic residues" evidence="2">
    <location>
        <begin position="395"/>
        <end position="435"/>
    </location>
</feature>
<feature type="region of interest" description="Disordered" evidence="2">
    <location>
        <begin position="262"/>
        <end position="287"/>
    </location>
</feature>
<dbReference type="InterPro" id="IPR032013">
    <property type="entry name" value="DUF4795"/>
</dbReference>
<feature type="region of interest" description="Disordered" evidence="2">
    <location>
        <begin position="50"/>
        <end position="199"/>
    </location>
</feature>
<feature type="compositionally biased region" description="Polar residues" evidence="2">
    <location>
        <begin position="878"/>
        <end position="892"/>
    </location>
</feature>
<feature type="compositionally biased region" description="Acidic residues" evidence="2">
    <location>
        <begin position="436"/>
        <end position="451"/>
    </location>
</feature>
<dbReference type="AlphaFoldDB" id="A0A6P8I8S3"/>
<accession>A0A6P8I8S3</accession>
<feature type="compositionally biased region" description="Basic and acidic residues" evidence="2">
    <location>
        <begin position="113"/>
        <end position="175"/>
    </location>
</feature>
<feature type="compositionally biased region" description="Acidic residues" evidence="2">
    <location>
        <begin position="64"/>
        <end position="92"/>
    </location>
</feature>
<protein>
    <submittedName>
        <fullName evidence="5">Uncharacterized protein LOC116297053</fullName>
    </submittedName>
</protein>
<feature type="coiled-coil region" evidence="1">
    <location>
        <begin position="563"/>
        <end position="600"/>
    </location>
</feature>
<evidence type="ECO:0000256" key="2">
    <source>
        <dbReference type="SAM" id="MobiDB-lite"/>
    </source>
</evidence>
<dbReference type="KEGG" id="aten:116297053"/>
<keyword evidence="1" id="KW-0175">Coiled coil</keyword>
<feature type="region of interest" description="Disordered" evidence="2">
    <location>
        <begin position="334"/>
        <end position="451"/>
    </location>
</feature>
<dbReference type="GeneID" id="116297053"/>